<sequence>MKNITIIKGNIAYTKTLEKFEIHEDSFIVAKDGKIEGIYADIPSKYRSFEIEDYGDRIIIPGFVDLHVHAAQYMQSGIGMTRQLLEWLNDYTYNLERKFQDEEFAEMAYEAFADKLLSVGTLRSCIFASSSTKGTQILFEALRKKGLGAYVGKVNMDTNAPGFIIESTKNSIEGTKQLIEMYKGEGLVKPIITPRFAPTSTKGLLKELGDLAVKYGIPVQSHVNENREEMEWVREIFPDNKSYIDVYDSNSLFGQTPTVMAHAIYLEEEEIEYMREKGVFIAHCPDSNINVRSGIMPLRKYIDRGLKIGLGSDVAGGHKIGMNEAIVRAVQLSKILNIMDKSYRPVEFSEAFYIGTKGGGEFFGNTGSFEDGYSLDALVIEDEKAIAQNYSILDRLEKFIYTGDDRNICARYVEGVKIG</sequence>
<evidence type="ECO:0000313" key="6">
    <source>
        <dbReference type="EMBL" id="KDR94358.1"/>
    </source>
</evidence>
<dbReference type="EC" id="3.5.4.3" evidence="6"/>
<comment type="cofactor">
    <cofactor evidence="1">
        <name>Zn(2+)</name>
        <dbReference type="ChEBI" id="CHEBI:29105"/>
    </cofactor>
</comment>
<comment type="caution">
    <text evidence="6">The sequence shown here is derived from an EMBL/GenBank/DDBJ whole genome shotgun (WGS) entry which is preliminary data.</text>
</comment>
<dbReference type="EMBL" id="JJMM01000020">
    <property type="protein sequence ID" value="KDR94358.1"/>
    <property type="molecule type" value="Genomic_DNA"/>
</dbReference>
<keyword evidence="3 6" id="KW-0378">Hydrolase</keyword>
<proteinExistence type="predicted"/>
<dbReference type="PANTHER" id="PTHR11271:SF6">
    <property type="entry name" value="GUANINE DEAMINASE"/>
    <property type="match status" value="1"/>
</dbReference>
<protein>
    <submittedName>
        <fullName evidence="6">Guanine deaminase GuaD</fullName>
        <ecNumber evidence="6">3.5.4.3</ecNumber>
    </submittedName>
</protein>
<keyword evidence="2" id="KW-0479">Metal-binding</keyword>
<dbReference type="STRING" id="1121324.CLIT_20c00030"/>
<dbReference type="Pfam" id="PF01979">
    <property type="entry name" value="Amidohydro_1"/>
    <property type="match status" value="1"/>
</dbReference>
<accession>A0A069RC44</accession>
<dbReference type="AlphaFoldDB" id="A0A069RC44"/>
<keyword evidence="7" id="KW-1185">Reference proteome</keyword>
<dbReference type="OrthoDB" id="9807210at2"/>
<dbReference type="SUPFAM" id="SSF51556">
    <property type="entry name" value="Metallo-dependent hydrolases"/>
    <property type="match status" value="1"/>
</dbReference>
<dbReference type="Gene3D" id="2.30.40.10">
    <property type="entry name" value="Urease, subunit C, domain 1"/>
    <property type="match status" value="1"/>
</dbReference>
<organism evidence="6 7">
    <name type="scientific">Peptoclostridium litorale DSM 5388</name>
    <dbReference type="NCBI Taxonomy" id="1121324"/>
    <lineage>
        <taxon>Bacteria</taxon>
        <taxon>Bacillati</taxon>
        <taxon>Bacillota</taxon>
        <taxon>Clostridia</taxon>
        <taxon>Peptostreptococcales</taxon>
        <taxon>Peptoclostridiaceae</taxon>
        <taxon>Peptoclostridium</taxon>
    </lineage>
</organism>
<keyword evidence="4" id="KW-0862">Zinc</keyword>
<dbReference type="Gene3D" id="3.20.20.140">
    <property type="entry name" value="Metal-dependent hydrolases"/>
    <property type="match status" value="1"/>
</dbReference>
<evidence type="ECO:0000256" key="3">
    <source>
        <dbReference type="ARBA" id="ARBA00022801"/>
    </source>
</evidence>
<dbReference type="eggNOG" id="COG0402">
    <property type="taxonomic scope" value="Bacteria"/>
</dbReference>
<dbReference type="InterPro" id="IPR051607">
    <property type="entry name" value="Metallo-dep_hydrolases"/>
</dbReference>
<dbReference type="GO" id="GO:0006147">
    <property type="term" value="P:guanine catabolic process"/>
    <property type="evidence" value="ECO:0007669"/>
    <property type="project" value="UniProtKB-UniPathway"/>
</dbReference>
<evidence type="ECO:0000256" key="4">
    <source>
        <dbReference type="ARBA" id="ARBA00022833"/>
    </source>
</evidence>
<feature type="domain" description="Amidohydrolase-related" evidence="5">
    <location>
        <begin position="58"/>
        <end position="415"/>
    </location>
</feature>
<dbReference type="PANTHER" id="PTHR11271">
    <property type="entry name" value="GUANINE DEAMINASE"/>
    <property type="match status" value="1"/>
</dbReference>
<dbReference type="Proteomes" id="UP000027946">
    <property type="component" value="Unassembled WGS sequence"/>
</dbReference>
<dbReference type="RefSeq" id="WP_038266913.1">
    <property type="nucleotide sequence ID" value="NZ_FSRH01000012.1"/>
</dbReference>
<dbReference type="GO" id="GO:0005829">
    <property type="term" value="C:cytosol"/>
    <property type="evidence" value="ECO:0007669"/>
    <property type="project" value="TreeGrafter"/>
</dbReference>
<gene>
    <name evidence="6" type="primary">guaD</name>
    <name evidence="6" type="ORF">CLIT_20c00030</name>
</gene>
<evidence type="ECO:0000313" key="7">
    <source>
        <dbReference type="Proteomes" id="UP000027946"/>
    </source>
</evidence>
<dbReference type="InterPro" id="IPR032466">
    <property type="entry name" value="Metal_Hydrolase"/>
</dbReference>
<evidence type="ECO:0000256" key="1">
    <source>
        <dbReference type="ARBA" id="ARBA00001947"/>
    </source>
</evidence>
<name>A0A069RC44_PEPLI</name>
<dbReference type="UniPathway" id="UPA00603">
    <property type="reaction ID" value="UER00660"/>
</dbReference>
<evidence type="ECO:0000259" key="5">
    <source>
        <dbReference type="Pfam" id="PF01979"/>
    </source>
</evidence>
<reference evidence="6 7" key="1">
    <citation type="submission" date="2014-03" db="EMBL/GenBank/DDBJ databases">
        <title>Genome sequence of Clostridium litorale W6, DSM 5388.</title>
        <authorList>
            <person name="Poehlein A."/>
            <person name="Jagirdar A."/>
            <person name="Khonsari B."/>
            <person name="Chibani C.M."/>
            <person name="Gutierrez Gutierrez D.A."/>
            <person name="Davydova E."/>
            <person name="Alghaithi H.S."/>
            <person name="Nair K.P."/>
            <person name="Dhamotharan K."/>
            <person name="Chandran L."/>
            <person name="G W."/>
            <person name="Daniel R."/>
        </authorList>
    </citation>
    <scope>NUCLEOTIDE SEQUENCE [LARGE SCALE GENOMIC DNA]</scope>
    <source>
        <strain evidence="6 7">W6</strain>
    </source>
</reference>
<evidence type="ECO:0000256" key="2">
    <source>
        <dbReference type="ARBA" id="ARBA00022723"/>
    </source>
</evidence>
<dbReference type="SUPFAM" id="SSF51338">
    <property type="entry name" value="Composite domain of metallo-dependent hydrolases"/>
    <property type="match status" value="2"/>
</dbReference>
<dbReference type="GO" id="GO:0008270">
    <property type="term" value="F:zinc ion binding"/>
    <property type="evidence" value="ECO:0007669"/>
    <property type="project" value="TreeGrafter"/>
</dbReference>
<dbReference type="InterPro" id="IPR011059">
    <property type="entry name" value="Metal-dep_hydrolase_composite"/>
</dbReference>
<dbReference type="InterPro" id="IPR006680">
    <property type="entry name" value="Amidohydro-rel"/>
</dbReference>
<dbReference type="GO" id="GO:0008892">
    <property type="term" value="F:guanine deaminase activity"/>
    <property type="evidence" value="ECO:0007669"/>
    <property type="project" value="UniProtKB-EC"/>
</dbReference>